<evidence type="ECO:0000256" key="1">
    <source>
        <dbReference type="SAM" id="MobiDB-lite"/>
    </source>
</evidence>
<reference evidence="2" key="1">
    <citation type="journal article" date="2019" name="Sci. Rep.">
        <title>Draft genome of Tanacetum cinerariifolium, the natural source of mosquito coil.</title>
        <authorList>
            <person name="Yamashiro T."/>
            <person name="Shiraishi A."/>
            <person name="Satake H."/>
            <person name="Nakayama K."/>
        </authorList>
    </citation>
    <scope>NUCLEOTIDE SEQUENCE</scope>
</reference>
<protein>
    <submittedName>
        <fullName evidence="2">Uncharacterized protein</fullName>
    </submittedName>
</protein>
<comment type="caution">
    <text evidence="2">The sequence shown here is derived from an EMBL/GenBank/DDBJ whole genome shotgun (WGS) entry which is preliminary data.</text>
</comment>
<organism evidence="2">
    <name type="scientific">Tanacetum cinerariifolium</name>
    <name type="common">Dalmatian daisy</name>
    <name type="synonym">Chrysanthemum cinerariifolium</name>
    <dbReference type="NCBI Taxonomy" id="118510"/>
    <lineage>
        <taxon>Eukaryota</taxon>
        <taxon>Viridiplantae</taxon>
        <taxon>Streptophyta</taxon>
        <taxon>Embryophyta</taxon>
        <taxon>Tracheophyta</taxon>
        <taxon>Spermatophyta</taxon>
        <taxon>Magnoliopsida</taxon>
        <taxon>eudicotyledons</taxon>
        <taxon>Gunneridae</taxon>
        <taxon>Pentapetalae</taxon>
        <taxon>asterids</taxon>
        <taxon>campanulids</taxon>
        <taxon>Asterales</taxon>
        <taxon>Asteraceae</taxon>
        <taxon>Asteroideae</taxon>
        <taxon>Anthemideae</taxon>
        <taxon>Anthemidinae</taxon>
        <taxon>Tanacetum</taxon>
    </lineage>
</organism>
<feature type="non-terminal residue" evidence="2">
    <location>
        <position position="1"/>
    </location>
</feature>
<feature type="compositionally biased region" description="Basic and acidic residues" evidence="1">
    <location>
        <begin position="1"/>
        <end position="38"/>
    </location>
</feature>
<proteinExistence type="predicted"/>
<accession>A0A699TDA1</accession>
<feature type="region of interest" description="Disordered" evidence="1">
    <location>
        <begin position="1"/>
        <end position="41"/>
    </location>
</feature>
<name>A0A699TDA1_TANCI</name>
<sequence length="153" mass="16753">SVNSHGNKDNRENSSDGKKVDDRCNRSIKEGGEERNDIDGFAGDLNGEQFLSISKMVGNKNVRRKDNMECLDKEGNYDGTGNINNDVETMVIGDESDNNSKDEVNADTEKSKVSVKKLIIDTYIDGKSGNNGVNLVDIVKASKLDNKLINVPT</sequence>
<dbReference type="EMBL" id="BKCJ011228262">
    <property type="protein sequence ID" value="GFD06936.1"/>
    <property type="molecule type" value="Genomic_DNA"/>
</dbReference>
<dbReference type="AlphaFoldDB" id="A0A699TDA1"/>
<evidence type="ECO:0000313" key="2">
    <source>
        <dbReference type="EMBL" id="GFD06936.1"/>
    </source>
</evidence>
<gene>
    <name evidence="2" type="ORF">Tci_878905</name>
</gene>